<accession>A0A1G7FAL3</accession>
<dbReference type="Pfam" id="PF07274">
    <property type="entry name" value="DUF1440"/>
    <property type="match status" value="1"/>
</dbReference>
<gene>
    <name evidence="2" type="ORF">SAMN05444167_0275</name>
</gene>
<dbReference type="EMBL" id="LT629690">
    <property type="protein sequence ID" value="SDE72937.1"/>
    <property type="molecule type" value="Genomic_DNA"/>
</dbReference>
<evidence type="ECO:0000256" key="1">
    <source>
        <dbReference type="SAM" id="MobiDB-lite"/>
    </source>
</evidence>
<sequence>MKGFKTGHPVPEVGVPERAMTKETKKLPAPARDILKGALAGMIGGLVATAAKTVAEKVYPPHPELARRDSDDKKLMPWVLGAAAGAAYGALAELYPPVTDRHGANFGMTMMAVTHEGVLPALGLLERPDPHSGREHRSEMVTHVVYGVVCETVRGLARRAL</sequence>
<reference evidence="2 3" key="1">
    <citation type="submission" date="2016-10" db="EMBL/GenBank/DDBJ databases">
        <authorList>
            <person name="de Groot N.N."/>
        </authorList>
    </citation>
    <scope>NUCLEOTIDE SEQUENCE [LARGE SCALE GENOMIC DNA]</scope>
    <source>
        <strain evidence="2 3">GAS232</strain>
    </source>
</reference>
<keyword evidence="3" id="KW-1185">Reference proteome</keyword>
<dbReference type="InterPro" id="IPR009898">
    <property type="entry name" value="DUF1440"/>
</dbReference>
<dbReference type="Proteomes" id="UP000182427">
    <property type="component" value="Chromosome I"/>
</dbReference>
<dbReference type="AlphaFoldDB" id="A0A1G7FAL3"/>
<evidence type="ECO:0000313" key="3">
    <source>
        <dbReference type="Proteomes" id="UP000182427"/>
    </source>
</evidence>
<evidence type="ECO:0000313" key="2">
    <source>
        <dbReference type="EMBL" id="SDE72937.1"/>
    </source>
</evidence>
<protein>
    <submittedName>
        <fullName evidence="2">Putative membrane protein</fullName>
    </submittedName>
</protein>
<organism evidence="2 3">
    <name type="scientific">Terriglobus roseus</name>
    <dbReference type="NCBI Taxonomy" id="392734"/>
    <lineage>
        <taxon>Bacteria</taxon>
        <taxon>Pseudomonadati</taxon>
        <taxon>Acidobacteriota</taxon>
        <taxon>Terriglobia</taxon>
        <taxon>Terriglobales</taxon>
        <taxon>Acidobacteriaceae</taxon>
        <taxon>Terriglobus</taxon>
    </lineage>
</organism>
<feature type="region of interest" description="Disordered" evidence="1">
    <location>
        <begin position="1"/>
        <end position="23"/>
    </location>
</feature>
<name>A0A1G7FAL3_9BACT</name>
<proteinExistence type="predicted"/>